<keyword evidence="3" id="KW-0378">Hydrolase</keyword>
<keyword evidence="5" id="KW-0482">Metalloprotease</keyword>
<evidence type="ECO:0000313" key="7">
    <source>
        <dbReference type="EMBL" id="OPJ54766.1"/>
    </source>
</evidence>
<gene>
    <name evidence="7" type="ORF">CLOTH_19870</name>
</gene>
<evidence type="ECO:0000256" key="2">
    <source>
        <dbReference type="ARBA" id="ARBA00022723"/>
    </source>
</evidence>
<dbReference type="Proteomes" id="UP000190140">
    <property type="component" value="Unassembled WGS sequence"/>
</dbReference>
<keyword evidence="1" id="KW-0645">Protease</keyword>
<dbReference type="InterPro" id="IPR028090">
    <property type="entry name" value="JAB_dom_prok"/>
</dbReference>
<protein>
    <recommendedName>
        <fullName evidence="6">JAB domain-containing protein</fullName>
    </recommendedName>
</protein>
<dbReference type="SUPFAM" id="SSF102712">
    <property type="entry name" value="JAB1/MPN domain"/>
    <property type="match status" value="1"/>
</dbReference>
<evidence type="ECO:0000256" key="3">
    <source>
        <dbReference type="ARBA" id="ARBA00022801"/>
    </source>
</evidence>
<dbReference type="AlphaFoldDB" id="A0A1V4I465"/>
<dbReference type="GO" id="GO:0046872">
    <property type="term" value="F:metal ion binding"/>
    <property type="evidence" value="ECO:0007669"/>
    <property type="project" value="UniProtKB-KW"/>
</dbReference>
<dbReference type="Pfam" id="PF14464">
    <property type="entry name" value="Prok-JAB"/>
    <property type="match status" value="1"/>
</dbReference>
<organism evidence="7 8">
    <name type="scientific">Alkalithermobacter paradoxus</name>
    <dbReference type="NCBI Taxonomy" id="29349"/>
    <lineage>
        <taxon>Bacteria</taxon>
        <taxon>Bacillati</taxon>
        <taxon>Bacillota</taxon>
        <taxon>Clostridia</taxon>
        <taxon>Peptostreptococcales</taxon>
        <taxon>Tepidibacteraceae</taxon>
        <taxon>Alkalithermobacter</taxon>
    </lineage>
</organism>
<dbReference type="Gene3D" id="3.40.140.10">
    <property type="entry name" value="Cytidine Deaminase, domain 2"/>
    <property type="match status" value="1"/>
</dbReference>
<comment type="caution">
    <text evidence="7">The sequence shown here is derived from an EMBL/GenBank/DDBJ whole genome shotgun (WGS) entry which is preliminary data.</text>
</comment>
<keyword evidence="2" id="KW-0479">Metal-binding</keyword>
<dbReference type="EMBL" id="MZGW01000012">
    <property type="protein sequence ID" value="OPJ54766.1"/>
    <property type="molecule type" value="Genomic_DNA"/>
</dbReference>
<dbReference type="STRING" id="29349.CLOTH_19870"/>
<evidence type="ECO:0000313" key="8">
    <source>
        <dbReference type="Proteomes" id="UP000190140"/>
    </source>
</evidence>
<sequence length="163" mass="19207">MIIDIGNKKIKINNDTLIPIYDYRQIRPNDCEAGGMLIGSIIRNSNDIVIEDLTLPIKEDIRSRVKYVRSEKHNELLEQKWIESQYTKMYFGEWHTHPQNNPFPSSQDIINWMNLMKKSKTEAEILVFLIAGNSSFKVWIGDRKRKTIHQIYGGDYSEFKMVR</sequence>
<proteinExistence type="predicted"/>
<reference evidence="7 8" key="1">
    <citation type="submission" date="2017-03" db="EMBL/GenBank/DDBJ databases">
        <title>Genome sequence of Clostridium thermoalcaliphilum DSM 7309.</title>
        <authorList>
            <person name="Poehlein A."/>
            <person name="Daniel R."/>
        </authorList>
    </citation>
    <scope>NUCLEOTIDE SEQUENCE [LARGE SCALE GENOMIC DNA]</scope>
    <source>
        <strain evidence="7 8">DSM 7309</strain>
    </source>
</reference>
<name>A0A1V4I465_9FIRM</name>
<evidence type="ECO:0000256" key="4">
    <source>
        <dbReference type="ARBA" id="ARBA00022833"/>
    </source>
</evidence>
<dbReference type="RefSeq" id="WP_079413605.1">
    <property type="nucleotide sequence ID" value="NZ_MZGW01000012.1"/>
</dbReference>
<evidence type="ECO:0000256" key="5">
    <source>
        <dbReference type="ARBA" id="ARBA00023049"/>
    </source>
</evidence>
<keyword evidence="4" id="KW-0862">Zinc</keyword>
<dbReference type="OrthoDB" id="517279at2"/>
<keyword evidence="8" id="KW-1185">Reference proteome</keyword>
<evidence type="ECO:0000256" key="1">
    <source>
        <dbReference type="ARBA" id="ARBA00022670"/>
    </source>
</evidence>
<evidence type="ECO:0000259" key="6">
    <source>
        <dbReference type="Pfam" id="PF14464"/>
    </source>
</evidence>
<dbReference type="GO" id="GO:0008237">
    <property type="term" value="F:metallopeptidase activity"/>
    <property type="evidence" value="ECO:0007669"/>
    <property type="project" value="UniProtKB-KW"/>
</dbReference>
<feature type="domain" description="JAB" evidence="6">
    <location>
        <begin position="32"/>
        <end position="125"/>
    </location>
</feature>
<accession>A0A1V4I465</accession>
<dbReference type="GO" id="GO:0006508">
    <property type="term" value="P:proteolysis"/>
    <property type="evidence" value="ECO:0007669"/>
    <property type="project" value="UniProtKB-KW"/>
</dbReference>